<dbReference type="EMBL" id="JARBHB010000004">
    <property type="protein sequence ID" value="KAJ8887809.1"/>
    <property type="molecule type" value="Genomic_DNA"/>
</dbReference>
<feature type="transmembrane region" description="Helical" evidence="2">
    <location>
        <begin position="67"/>
        <end position="86"/>
    </location>
</feature>
<evidence type="ECO:0000313" key="3">
    <source>
        <dbReference type="EMBL" id="KAJ8887809.1"/>
    </source>
</evidence>
<name>A0ABQ9HTV4_9NEOP</name>
<gene>
    <name evidence="3" type="ORF">PR048_014027</name>
</gene>
<dbReference type="InterPro" id="IPR018526">
    <property type="entry name" value="Glyco_hydro_29_CS"/>
</dbReference>
<keyword evidence="2" id="KW-0812">Transmembrane</keyword>
<reference evidence="3 4" key="1">
    <citation type="submission" date="2023-02" db="EMBL/GenBank/DDBJ databases">
        <title>LHISI_Scaffold_Assembly.</title>
        <authorList>
            <person name="Stuart O.P."/>
            <person name="Cleave R."/>
            <person name="Magrath M.J.L."/>
            <person name="Mikheyev A.S."/>
        </authorList>
    </citation>
    <scope>NUCLEOTIDE SEQUENCE [LARGE SCALE GENOMIC DNA]</scope>
    <source>
        <strain evidence="3">Daus_M_001</strain>
        <tissue evidence="3">Leg muscle</tissue>
    </source>
</reference>
<feature type="transmembrane region" description="Helical" evidence="2">
    <location>
        <begin position="98"/>
        <end position="120"/>
    </location>
</feature>
<sequence length="331" mass="35563">MRDPEKTRQPVASSDTIPTSKNPGATPLGINPGLPRWEVSPGEPSGSLNVTAPSWCPRPLSALQPNAVALVKAAPLLLIPVVALSGDVSLSHHSGIPVVTAFLNLLAPTVFVFTPLYAILPFNGVANKVNQVQSTPGSLDSRKWESCRTMVLVGGISRGYPVSPAPSFRHRSIFTLSPSLALKTSLLRAAQISSLTSPLSNVESVRLWMYAWGISISAASVHVQSSSVVAVGVLWPAIRCLTMDHIFSMGERSHDCAGQGRSVTWSDKARHMRLHIVLLAQNIGTTTPLSQVLQTEMGFKDDGMPFVPPGSMFNALLKLQVPVVKFQWQPQ</sequence>
<evidence type="ECO:0000256" key="2">
    <source>
        <dbReference type="SAM" id="Phobius"/>
    </source>
</evidence>
<keyword evidence="4" id="KW-1185">Reference proteome</keyword>
<keyword evidence="2" id="KW-0472">Membrane</keyword>
<protein>
    <submittedName>
        <fullName evidence="3">Uncharacterized protein</fullName>
    </submittedName>
</protein>
<dbReference type="PROSITE" id="PS00385">
    <property type="entry name" value="ALPHA_L_FUCOSIDASE"/>
    <property type="match status" value="1"/>
</dbReference>
<evidence type="ECO:0000256" key="1">
    <source>
        <dbReference type="SAM" id="MobiDB-lite"/>
    </source>
</evidence>
<dbReference type="Proteomes" id="UP001159363">
    <property type="component" value="Chromosome X"/>
</dbReference>
<accession>A0ABQ9HTV4</accession>
<feature type="compositionally biased region" description="Polar residues" evidence="1">
    <location>
        <begin position="10"/>
        <end position="23"/>
    </location>
</feature>
<proteinExistence type="predicted"/>
<organism evidence="3 4">
    <name type="scientific">Dryococelus australis</name>
    <dbReference type="NCBI Taxonomy" id="614101"/>
    <lineage>
        <taxon>Eukaryota</taxon>
        <taxon>Metazoa</taxon>
        <taxon>Ecdysozoa</taxon>
        <taxon>Arthropoda</taxon>
        <taxon>Hexapoda</taxon>
        <taxon>Insecta</taxon>
        <taxon>Pterygota</taxon>
        <taxon>Neoptera</taxon>
        <taxon>Polyneoptera</taxon>
        <taxon>Phasmatodea</taxon>
        <taxon>Verophasmatodea</taxon>
        <taxon>Anareolatae</taxon>
        <taxon>Phasmatidae</taxon>
        <taxon>Eurycanthinae</taxon>
        <taxon>Dryococelus</taxon>
    </lineage>
</organism>
<evidence type="ECO:0000313" key="4">
    <source>
        <dbReference type="Proteomes" id="UP001159363"/>
    </source>
</evidence>
<comment type="caution">
    <text evidence="3">The sequence shown here is derived from an EMBL/GenBank/DDBJ whole genome shotgun (WGS) entry which is preliminary data.</text>
</comment>
<feature type="region of interest" description="Disordered" evidence="1">
    <location>
        <begin position="1"/>
        <end position="31"/>
    </location>
</feature>
<keyword evidence="2" id="KW-1133">Transmembrane helix</keyword>